<accession>A0A2A6BP00</accession>
<dbReference type="AlphaFoldDB" id="A0A2A6BP00"/>
<evidence type="ECO:0000256" key="2">
    <source>
        <dbReference type="SAM" id="SignalP"/>
    </source>
</evidence>
<gene>
    <name evidence="3" type="primary">WBGene00202696</name>
</gene>
<protein>
    <submittedName>
        <fullName evidence="3">Uncharacterized protein</fullName>
    </submittedName>
</protein>
<evidence type="ECO:0000313" key="4">
    <source>
        <dbReference type="Proteomes" id="UP000005239"/>
    </source>
</evidence>
<name>A0A2A6BP00_PRIPA</name>
<organism evidence="3 4">
    <name type="scientific">Pristionchus pacificus</name>
    <name type="common">Parasitic nematode worm</name>
    <dbReference type="NCBI Taxonomy" id="54126"/>
    <lineage>
        <taxon>Eukaryota</taxon>
        <taxon>Metazoa</taxon>
        <taxon>Ecdysozoa</taxon>
        <taxon>Nematoda</taxon>
        <taxon>Chromadorea</taxon>
        <taxon>Rhabditida</taxon>
        <taxon>Rhabditina</taxon>
        <taxon>Diplogasteromorpha</taxon>
        <taxon>Diplogasteroidea</taxon>
        <taxon>Neodiplogasteridae</taxon>
        <taxon>Pristionchus</taxon>
    </lineage>
</organism>
<reference evidence="4" key="1">
    <citation type="journal article" date="2008" name="Nat. Genet.">
        <title>The Pristionchus pacificus genome provides a unique perspective on nematode lifestyle and parasitism.</title>
        <authorList>
            <person name="Dieterich C."/>
            <person name="Clifton S.W."/>
            <person name="Schuster L.N."/>
            <person name="Chinwalla A."/>
            <person name="Delehaunty K."/>
            <person name="Dinkelacker I."/>
            <person name="Fulton L."/>
            <person name="Fulton R."/>
            <person name="Godfrey J."/>
            <person name="Minx P."/>
            <person name="Mitreva M."/>
            <person name="Roeseler W."/>
            <person name="Tian H."/>
            <person name="Witte H."/>
            <person name="Yang S.P."/>
            <person name="Wilson R.K."/>
            <person name="Sommer R.J."/>
        </authorList>
    </citation>
    <scope>NUCLEOTIDE SEQUENCE [LARGE SCALE GENOMIC DNA]</scope>
    <source>
        <strain evidence="4">PS312</strain>
    </source>
</reference>
<feature type="compositionally biased region" description="Basic and acidic residues" evidence="1">
    <location>
        <begin position="313"/>
        <end position="326"/>
    </location>
</feature>
<feature type="region of interest" description="Disordered" evidence="1">
    <location>
        <begin position="313"/>
        <end position="339"/>
    </location>
</feature>
<sequence length="339" mass="36926">MFLLLLLLLLHHLPSIHSIACFTDIACIMLPDGNFACNNTALVDCIESQACFTYYSAPDLTHSPSSWTSSNWTRRLRGCASDDVVTSLFDTATGWSARCGFGGERLIEDMKTIMRDASNQTENAIIPILANNDSTIPSTFDNETMLFENNTLSTALLNMPDTNDTNPLNELNFTTSHENITISSTFLLENLLMNETIDNDSSTNISNVSDTINQSTSLPIVSSTRTVITQSSIQSTTTDPDATTEATESSTTSETDPGDAIGSVTESTRRIRRDAMVPAGYAGCLCYSNGCNGPNDKYLDEILQWLEKRAIEAQGKGDRVEVKTTDYEDTGAEPVSDNG</sequence>
<dbReference type="EnsemblMetazoa" id="PPA29827.1">
    <property type="protein sequence ID" value="PPA29827.1"/>
    <property type="gene ID" value="WBGene00202696"/>
</dbReference>
<feature type="region of interest" description="Disordered" evidence="1">
    <location>
        <begin position="230"/>
        <end position="269"/>
    </location>
</feature>
<accession>A0A8R1UHL9</accession>
<feature type="compositionally biased region" description="Low complexity" evidence="1">
    <location>
        <begin position="230"/>
        <end position="255"/>
    </location>
</feature>
<keyword evidence="2" id="KW-0732">Signal</keyword>
<dbReference type="Proteomes" id="UP000005239">
    <property type="component" value="Unassembled WGS sequence"/>
</dbReference>
<proteinExistence type="predicted"/>
<keyword evidence="4" id="KW-1185">Reference proteome</keyword>
<feature type="chain" id="PRO_5043635426" evidence="2">
    <location>
        <begin position="19"/>
        <end position="339"/>
    </location>
</feature>
<feature type="signal peptide" evidence="2">
    <location>
        <begin position="1"/>
        <end position="18"/>
    </location>
</feature>
<evidence type="ECO:0000256" key="1">
    <source>
        <dbReference type="SAM" id="MobiDB-lite"/>
    </source>
</evidence>
<evidence type="ECO:0000313" key="3">
    <source>
        <dbReference type="EnsemblMetazoa" id="PPA29827.1"/>
    </source>
</evidence>
<reference evidence="3" key="2">
    <citation type="submission" date="2022-06" db="UniProtKB">
        <authorList>
            <consortium name="EnsemblMetazoa"/>
        </authorList>
    </citation>
    <scope>IDENTIFICATION</scope>
    <source>
        <strain evidence="3">PS312</strain>
    </source>
</reference>